<comment type="caution">
    <text evidence="1">The sequence shown here is derived from an EMBL/GenBank/DDBJ whole genome shotgun (WGS) entry which is preliminary data.</text>
</comment>
<dbReference type="EMBL" id="VMNF01000006">
    <property type="protein sequence ID" value="TXC05747.1"/>
    <property type="molecule type" value="Genomic_DNA"/>
</dbReference>
<organism evidence="1 2">
    <name type="scientific">Fusarium oxysporum f. sp. cubense</name>
    <dbReference type="NCBI Taxonomy" id="61366"/>
    <lineage>
        <taxon>Eukaryota</taxon>
        <taxon>Fungi</taxon>
        <taxon>Dikarya</taxon>
        <taxon>Ascomycota</taxon>
        <taxon>Pezizomycotina</taxon>
        <taxon>Sordariomycetes</taxon>
        <taxon>Hypocreomycetidae</taxon>
        <taxon>Hypocreales</taxon>
        <taxon>Nectriaceae</taxon>
        <taxon>Fusarium</taxon>
        <taxon>Fusarium oxysporum species complex</taxon>
    </lineage>
</organism>
<evidence type="ECO:0000313" key="2">
    <source>
        <dbReference type="Proteomes" id="UP000321331"/>
    </source>
</evidence>
<reference evidence="1 2" key="1">
    <citation type="submission" date="2019-07" db="EMBL/GenBank/DDBJ databases">
        <title>The First High-Quality Draft Genome Sequence of the Causal Agent of the Current Panama Disease Epidemic.</title>
        <authorList>
            <person name="Warmington R.J."/>
            <person name="Kay W."/>
            <person name="Jeffries A."/>
            <person name="Bebber D."/>
            <person name="Moore K."/>
            <person name="Studholme D.J."/>
        </authorList>
    </citation>
    <scope>NUCLEOTIDE SEQUENCE [LARGE SCALE GENOMIC DNA]</scope>
    <source>
        <strain evidence="1 2">TR4</strain>
    </source>
</reference>
<sequence length="53" mass="6007">RSSGTLSASKFDDIRIQQAGWPQAADTYIHLLAEQQNRDLMAPPETDERHALR</sequence>
<accession>A0A5C6T4N2</accession>
<name>A0A5C6T4N2_FUSOC</name>
<evidence type="ECO:0000313" key="1">
    <source>
        <dbReference type="EMBL" id="TXC05747.1"/>
    </source>
</evidence>
<protein>
    <submittedName>
        <fullName evidence="1">Uncharacterized protein</fullName>
    </submittedName>
</protein>
<proteinExistence type="predicted"/>
<dbReference type="AlphaFoldDB" id="A0A5C6T4N2"/>
<feature type="non-terminal residue" evidence="1">
    <location>
        <position position="1"/>
    </location>
</feature>
<gene>
    <name evidence="1" type="ORF">FocTR4_00010709</name>
</gene>
<dbReference type="Proteomes" id="UP000321331">
    <property type="component" value="Unassembled WGS sequence"/>
</dbReference>